<keyword evidence="2" id="KW-1185">Reference proteome</keyword>
<evidence type="ECO:0000313" key="1">
    <source>
        <dbReference type="EMBL" id="KAJ0081416.1"/>
    </source>
</evidence>
<dbReference type="Proteomes" id="UP001164250">
    <property type="component" value="Chromosome 12"/>
</dbReference>
<sequence length="1137" mass="130684">MAMQISNSEPDSWPMEPNSPVGFDEHRLEQVIAEGSLDFDEWTLLLSEIENTFHDDIEKICLVYDAFLAEFPLCYGYWLKYADHKARLCTADKVVEVFERAVQAATYSVDVWLQYCCFIVSAFEDPHNVRRLFKRALSFVGKDYLCHTLWDKYLEFEFFQQRWGSLAHIYIQTLRFPSKRLHNYYERYISTPLLSNSTFTLAYPLAAAWKEKFDCGNSATELQSDLVLESGVPKYFRDDEISAVIKELLEPSVGLARSKAVQKYVLIGEHIYKEACQLDEKIHCFETRIRRPYFHVKPLDGDQLENWHDYLNFAEKQGDFDWVVKLYERCLIPCANYAEFWMRYVDFMESKGGREIANLALARATQIFLKRMPMVHLFSAQYKEQIGDVYAARAAFLGCDTEADSTFVENVTIKANMEKRLGNFLAACNVFKEALETAAEKKKLHILPILYVRFSRLQYMTTDSADAARDILMDGIKHVPHSKLLLEELIKFVMMHGGSRHLNVVDSVIANALYSGPDVLDAFSQKDVEDVSSLYLQQFVDLCGTIHDVRKAWNRHIKLFPHSVRTAYEHPAAGTKPLKSFMERRLKSIVALTPRPSGSDHSLQSPSQDKKLSPPENYDSQSDHDATAPLSEQKSPLLENHDIQSDAGARIDHLHSGEADNSVQEKMQQVSPEVREQHREDICEPIVASLDLVHEVAAETETKASLEFSKDASDHESKEDMKPLSVERLSLYHQENQSPSSVCATSHECEAPQETSLSHESNLKSEALQENSMSNGDMLLGDQNNNGSQLLSSSMSTQVSDSSQIQTETFSPSSVACHQNFVKEEHLQAQKPMNSERNWRQKHNNDRIHRDSRFGFRGHSHKKQHQQRRVSPQRYPRAEPHAQMPMNRGYPSQPMPSQNPQFEQGGQAQSDYPASANLTAPQAWPIQNMQQQNFASASQVPAQPVAYAEAQMSQFPTQSHEQQGHLQGNQGYNQMWQYYYYQQQQQQQFLLQQQHLQQLHQQQPHQQQQYQAQQYFQQQQQLPHVQQQLQIQQPHFLQQQPYQQQHLPYLQPQTQQQMQHQQVQQQQQQQPQPHQQQQQQQEQRQPEHQNTVLQINTKSQNSSEQGIGVAPPYSTGVSGTVTSAASPNPQHQSPQSL</sequence>
<gene>
    <name evidence="1" type="ORF">Patl1_10111</name>
</gene>
<dbReference type="EMBL" id="CM047908">
    <property type="protein sequence ID" value="KAJ0081416.1"/>
    <property type="molecule type" value="Genomic_DNA"/>
</dbReference>
<protein>
    <submittedName>
        <fullName evidence="1">Uncharacterized protein</fullName>
    </submittedName>
</protein>
<organism evidence="1 2">
    <name type="scientific">Pistacia atlantica</name>
    <dbReference type="NCBI Taxonomy" id="434234"/>
    <lineage>
        <taxon>Eukaryota</taxon>
        <taxon>Viridiplantae</taxon>
        <taxon>Streptophyta</taxon>
        <taxon>Embryophyta</taxon>
        <taxon>Tracheophyta</taxon>
        <taxon>Spermatophyta</taxon>
        <taxon>Magnoliopsida</taxon>
        <taxon>eudicotyledons</taxon>
        <taxon>Gunneridae</taxon>
        <taxon>Pentapetalae</taxon>
        <taxon>rosids</taxon>
        <taxon>malvids</taxon>
        <taxon>Sapindales</taxon>
        <taxon>Anacardiaceae</taxon>
        <taxon>Pistacia</taxon>
    </lineage>
</organism>
<name>A0ACC1A5G3_9ROSI</name>
<comment type="caution">
    <text evidence="1">The sequence shown here is derived from an EMBL/GenBank/DDBJ whole genome shotgun (WGS) entry which is preliminary data.</text>
</comment>
<reference evidence="2" key="1">
    <citation type="journal article" date="2023" name="G3 (Bethesda)">
        <title>Genome assembly and association tests identify interacting loci associated with vigor, precocity, and sex in interspecific pistachio rootstocks.</title>
        <authorList>
            <person name="Palmer W."/>
            <person name="Jacygrad E."/>
            <person name="Sagayaradj S."/>
            <person name="Cavanaugh K."/>
            <person name="Han R."/>
            <person name="Bertier L."/>
            <person name="Beede B."/>
            <person name="Kafkas S."/>
            <person name="Golino D."/>
            <person name="Preece J."/>
            <person name="Michelmore R."/>
        </authorList>
    </citation>
    <scope>NUCLEOTIDE SEQUENCE [LARGE SCALE GENOMIC DNA]</scope>
</reference>
<accession>A0ACC1A5G3</accession>
<evidence type="ECO:0000313" key="2">
    <source>
        <dbReference type="Proteomes" id="UP001164250"/>
    </source>
</evidence>
<proteinExistence type="predicted"/>